<reference evidence="4 5" key="1">
    <citation type="submission" date="2020-01" db="EMBL/GenBank/DDBJ databases">
        <title>Genome sequence of Desulfovibrio aerotolerans DSM 16695(T).</title>
        <authorList>
            <person name="Karnachuk O."/>
            <person name="Avakyan M."/>
            <person name="Mardanov A."/>
            <person name="Kadnikov V."/>
            <person name="Ravin N."/>
        </authorList>
    </citation>
    <scope>NUCLEOTIDE SEQUENCE [LARGE SCALE GENOMIC DNA]</scope>
    <source>
        <strain evidence="4 5">DSM 16695</strain>
    </source>
</reference>
<evidence type="ECO:0000259" key="3">
    <source>
        <dbReference type="Pfam" id="PF13193"/>
    </source>
</evidence>
<dbReference type="RefSeq" id="WP_160964168.1">
    <property type="nucleotide sequence ID" value="NZ_WVUD01000077.1"/>
</dbReference>
<keyword evidence="1 4" id="KW-0436">Ligase</keyword>
<accession>A0A7C9INE4</accession>
<dbReference type="InterPro" id="IPR020845">
    <property type="entry name" value="AMP-binding_CS"/>
</dbReference>
<dbReference type="GO" id="GO:0016405">
    <property type="term" value="F:CoA-ligase activity"/>
    <property type="evidence" value="ECO:0007669"/>
    <property type="project" value="InterPro"/>
</dbReference>
<dbReference type="InterPro" id="IPR045851">
    <property type="entry name" value="AMP-bd_C_sf"/>
</dbReference>
<organism evidence="4 5">
    <name type="scientific">Solidesulfovibrio aerotolerans</name>
    <dbReference type="NCBI Taxonomy" id="295255"/>
    <lineage>
        <taxon>Bacteria</taxon>
        <taxon>Pseudomonadati</taxon>
        <taxon>Thermodesulfobacteriota</taxon>
        <taxon>Desulfovibrionia</taxon>
        <taxon>Desulfovibrionales</taxon>
        <taxon>Desulfovibrionaceae</taxon>
        <taxon>Solidesulfovibrio</taxon>
    </lineage>
</organism>
<dbReference type="InterPro" id="IPR011957">
    <property type="entry name" value="Benz_CoA_lig"/>
</dbReference>
<protein>
    <submittedName>
        <fullName evidence="4">Benzoate-CoA ligase family protein</fullName>
    </submittedName>
</protein>
<evidence type="ECO:0000256" key="1">
    <source>
        <dbReference type="ARBA" id="ARBA00022598"/>
    </source>
</evidence>
<feature type="domain" description="AMP-dependent synthetase/ligase" evidence="2">
    <location>
        <begin position="15"/>
        <end position="357"/>
    </location>
</feature>
<keyword evidence="5" id="KW-1185">Reference proteome</keyword>
<dbReference type="AlphaFoldDB" id="A0A7C9INE4"/>
<dbReference type="Proteomes" id="UP000482487">
    <property type="component" value="Unassembled WGS sequence"/>
</dbReference>
<dbReference type="InterPro" id="IPR025110">
    <property type="entry name" value="AMP-bd_C"/>
</dbReference>
<evidence type="ECO:0000313" key="5">
    <source>
        <dbReference type="Proteomes" id="UP000482487"/>
    </source>
</evidence>
<dbReference type="GO" id="GO:0005524">
    <property type="term" value="F:ATP binding"/>
    <property type="evidence" value="ECO:0007669"/>
    <property type="project" value="InterPro"/>
</dbReference>
<proteinExistence type="predicted"/>
<evidence type="ECO:0000259" key="2">
    <source>
        <dbReference type="Pfam" id="PF00501"/>
    </source>
</evidence>
<dbReference type="InterPro" id="IPR000873">
    <property type="entry name" value="AMP-dep_synth/lig_dom"/>
</dbReference>
<dbReference type="GO" id="GO:0016878">
    <property type="term" value="F:acid-thiol ligase activity"/>
    <property type="evidence" value="ECO:0007669"/>
    <property type="project" value="TreeGrafter"/>
</dbReference>
<dbReference type="EMBL" id="WVUD01000077">
    <property type="protein sequence ID" value="MYL85321.1"/>
    <property type="molecule type" value="Genomic_DNA"/>
</dbReference>
<gene>
    <name evidence="4" type="ORF">GTA51_19690</name>
</gene>
<dbReference type="PANTHER" id="PTHR43352:SF1">
    <property type="entry name" value="ANTHRANILATE--COA LIGASE"/>
    <property type="match status" value="1"/>
</dbReference>
<dbReference type="PROSITE" id="PS00455">
    <property type="entry name" value="AMP_BINDING"/>
    <property type="match status" value="1"/>
</dbReference>
<name>A0A7C9INE4_9BACT</name>
<dbReference type="Pfam" id="PF13193">
    <property type="entry name" value="AMP-binding_C"/>
    <property type="match status" value="1"/>
</dbReference>
<sequence length="493" mass="52728">MTSVSNAAWALLFPNLERHPDKPAYLCGDDVLTYADLASAVARTGAMLAASGVQPGDRVGCVLPDGPATPIMLLGAMWIGACPMPLSSSLRPEEYAWILADAGARVLIADTGHPAAVASNIPVLPCSPGGPEGLRTYCDFLEPYAPEANDLALLLYTSGSTGRPKGVPHRHRDIMRPAETFGGLIGLTENDVIFSASKLSFAYGLIASFSLALAYGATAILSPEKPGPAELLQLIRRYRPSVFFAVPTLYNLLLRVLEPDSYLGGVRLFYSAGEALPAATFKAWKLMTGYEICEGIGSTEAYNLFISNRPGEAMPGATGKVAPGFEVRLVDEADTDVAAGQPGLLLIRGEGTATAYWNLPEKSQETMLPDGWLRTGDMFTASDGVFIHQGRADDMLKVGGWFVSPQEVENVLLTHPDVVECAVSGCRVEGLERPQAFVVARNGVEAGSNFGGELRRFVREHLPEDMCPVRFQLVAALPKTSTGKIMRRALVQA</sequence>
<evidence type="ECO:0000313" key="4">
    <source>
        <dbReference type="EMBL" id="MYL85321.1"/>
    </source>
</evidence>
<dbReference type="OrthoDB" id="9799237at2"/>
<dbReference type="PANTHER" id="PTHR43352">
    <property type="entry name" value="ACETYL-COA SYNTHETASE"/>
    <property type="match status" value="1"/>
</dbReference>
<dbReference type="SUPFAM" id="SSF56801">
    <property type="entry name" value="Acetyl-CoA synthetase-like"/>
    <property type="match status" value="1"/>
</dbReference>
<dbReference type="Gene3D" id="3.30.300.30">
    <property type="match status" value="1"/>
</dbReference>
<dbReference type="Pfam" id="PF00501">
    <property type="entry name" value="AMP-binding"/>
    <property type="match status" value="1"/>
</dbReference>
<comment type="caution">
    <text evidence="4">The sequence shown here is derived from an EMBL/GenBank/DDBJ whole genome shotgun (WGS) entry which is preliminary data.</text>
</comment>
<dbReference type="Gene3D" id="3.40.50.12780">
    <property type="entry name" value="N-terminal domain of ligase-like"/>
    <property type="match status" value="1"/>
</dbReference>
<dbReference type="GO" id="GO:0044550">
    <property type="term" value="P:secondary metabolite biosynthetic process"/>
    <property type="evidence" value="ECO:0007669"/>
    <property type="project" value="TreeGrafter"/>
</dbReference>
<feature type="domain" description="AMP-binding enzyme C-terminal" evidence="3">
    <location>
        <begin position="407"/>
        <end position="484"/>
    </location>
</feature>
<dbReference type="NCBIfam" id="TIGR02262">
    <property type="entry name" value="benz_CoA_lig"/>
    <property type="match status" value="1"/>
</dbReference>
<dbReference type="InterPro" id="IPR042099">
    <property type="entry name" value="ANL_N_sf"/>
</dbReference>